<accession>A0A9X9S580</accession>
<dbReference type="PANTHER" id="PTHR48111:SF1">
    <property type="entry name" value="TWO-COMPONENT RESPONSE REGULATOR ORR33"/>
    <property type="match status" value="1"/>
</dbReference>
<sequence length="383" mass="41824">METVPVYRILVVDEEPEVLAVARLFLERDKEIVADTATSPACALAKMDVTPYDVVVSDYMMPDMDGIAFLREVRSRFGDIPFIIMTAYSREEVAIDALNSGADGYLQKGGDIKGTFVELIHLIKNVAGKRDAEQALAESEGRFNDIVENAHDLMYSVRTDGSFILVNRAWRETLGYSKQESASMTVFDVIAPDALDAYMKMFSDLLHGAGQDGFETVFLTKDGRRIPVRGNISCRMAGSIPVSGWGIFHALSGPVEIETDVHTMLAAIRNLPLPIMFTDRNGVITRTNYRAQELFHQACSSLSGVDVRLLFTDPASWDRIMSTLSGSGMWQGEALMQTANEDGGCVLSLCCAVACGSDGMPGVYSVVFPGYSPSAGPDCDFLE</sequence>
<dbReference type="InterPro" id="IPR039420">
    <property type="entry name" value="WalR-like"/>
</dbReference>
<keyword evidence="1 6" id="KW-0597">Phosphoprotein</keyword>
<dbReference type="InterPro" id="IPR035965">
    <property type="entry name" value="PAS-like_dom_sf"/>
</dbReference>
<feature type="domain" description="PAS" evidence="8">
    <location>
        <begin position="139"/>
        <end position="209"/>
    </location>
</feature>
<evidence type="ECO:0000259" key="8">
    <source>
        <dbReference type="PROSITE" id="PS50112"/>
    </source>
</evidence>
<dbReference type="Pfam" id="PF00989">
    <property type="entry name" value="PAS"/>
    <property type="match status" value="1"/>
</dbReference>
<dbReference type="SMART" id="SM00091">
    <property type="entry name" value="PAS"/>
    <property type="match status" value="2"/>
</dbReference>
<evidence type="ECO:0000313" key="9">
    <source>
        <dbReference type="EMBL" id="WAI02149.1"/>
    </source>
</evidence>
<dbReference type="InterPro" id="IPR011006">
    <property type="entry name" value="CheY-like_superfamily"/>
</dbReference>
<name>A0A9X9S580_METOG</name>
<dbReference type="Gene3D" id="3.40.50.2300">
    <property type="match status" value="1"/>
</dbReference>
<dbReference type="GO" id="GO:0032993">
    <property type="term" value="C:protein-DNA complex"/>
    <property type="evidence" value="ECO:0007669"/>
    <property type="project" value="TreeGrafter"/>
</dbReference>
<dbReference type="NCBIfam" id="TIGR00229">
    <property type="entry name" value="sensory_box"/>
    <property type="match status" value="1"/>
</dbReference>
<evidence type="ECO:0000256" key="1">
    <source>
        <dbReference type="ARBA" id="ARBA00022553"/>
    </source>
</evidence>
<dbReference type="Pfam" id="PF00072">
    <property type="entry name" value="Response_reg"/>
    <property type="match status" value="1"/>
</dbReference>
<organism evidence="9 10">
    <name type="scientific">Methanogenium organophilum</name>
    <dbReference type="NCBI Taxonomy" id="2199"/>
    <lineage>
        <taxon>Archaea</taxon>
        <taxon>Methanobacteriati</taxon>
        <taxon>Methanobacteriota</taxon>
        <taxon>Stenosarchaea group</taxon>
        <taxon>Methanomicrobia</taxon>
        <taxon>Methanomicrobiales</taxon>
        <taxon>Methanomicrobiaceae</taxon>
        <taxon>Methanogenium</taxon>
    </lineage>
</organism>
<evidence type="ECO:0000259" key="7">
    <source>
        <dbReference type="PROSITE" id="PS50110"/>
    </source>
</evidence>
<dbReference type="SUPFAM" id="SSF52172">
    <property type="entry name" value="CheY-like"/>
    <property type="match status" value="1"/>
</dbReference>
<dbReference type="PROSITE" id="PS50112">
    <property type="entry name" value="PAS"/>
    <property type="match status" value="1"/>
</dbReference>
<dbReference type="CDD" id="cd00130">
    <property type="entry name" value="PAS"/>
    <property type="match status" value="1"/>
</dbReference>
<dbReference type="Pfam" id="PF13188">
    <property type="entry name" value="PAS_8"/>
    <property type="match status" value="1"/>
</dbReference>
<dbReference type="GO" id="GO:0006355">
    <property type="term" value="P:regulation of DNA-templated transcription"/>
    <property type="evidence" value="ECO:0007669"/>
    <property type="project" value="InterPro"/>
</dbReference>
<dbReference type="Proteomes" id="UP001163096">
    <property type="component" value="Chromosome"/>
</dbReference>
<dbReference type="KEGG" id="mou:OU421_04570"/>
<dbReference type="CDD" id="cd00156">
    <property type="entry name" value="REC"/>
    <property type="match status" value="1"/>
</dbReference>
<dbReference type="PROSITE" id="PS50110">
    <property type="entry name" value="RESPONSE_REGULATORY"/>
    <property type="match status" value="1"/>
</dbReference>
<evidence type="ECO:0000256" key="2">
    <source>
        <dbReference type="ARBA" id="ARBA00023012"/>
    </source>
</evidence>
<keyword evidence="2" id="KW-0902">Two-component regulatory system</keyword>
<evidence type="ECO:0000313" key="10">
    <source>
        <dbReference type="Proteomes" id="UP001163096"/>
    </source>
</evidence>
<dbReference type="GO" id="GO:0005829">
    <property type="term" value="C:cytosol"/>
    <property type="evidence" value="ECO:0007669"/>
    <property type="project" value="TreeGrafter"/>
</dbReference>
<dbReference type="SMART" id="SM00448">
    <property type="entry name" value="REC"/>
    <property type="match status" value="1"/>
</dbReference>
<dbReference type="InterPro" id="IPR000014">
    <property type="entry name" value="PAS"/>
</dbReference>
<dbReference type="EMBL" id="CP113361">
    <property type="protein sequence ID" value="WAI02149.1"/>
    <property type="molecule type" value="Genomic_DNA"/>
</dbReference>
<evidence type="ECO:0000256" key="5">
    <source>
        <dbReference type="ARBA" id="ARBA00023163"/>
    </source>
</evidence>
<keyword evidence="3" id="KW-0805">Transcription regulation</keyword>
<reference evidence="9" key="1">
    <citation type="submission" date="2022-11" db="EMBL/GenBank/DDBJ databases">
        <title>Complete genome sequence of Methanogenium organophilum DSM 3596.</title>
        <authorList>
            <person name="Chen S.-C."/>
            <person name="Lai S.-J."/>
            <person name="You Y.-T."/>
        </authorList>
    </citation>
    <scope>NUCLEOTIDE SEQUENCE</scope>
    <source>
        <strain evidence="9">DSM 3596</strain>
    </source>
</reference>
<dbReference type="GO" id="GO:0000156">
    <property type="term" value="F:phosphorelay response regulator activity"/>
    <property type="evidence" value="ECO:0007669"/>
    <property type="project" value="TreeGrafter"/>
</dbReference>
<dbReference type="InterPro" id="IPR001789">
    <property type="entry name" value="Sig_transdc_resp-reg_receiver"/>
</dbReference>
<dbReference type="InterPro" id="IPR013767">
    <property type="entry name" value="PAS_fold"/>
</dbReference>
<keyword evidence="5" id="KW-0804">Transcription</keyword>
<feature type="modified residue" description="4-aspartylphosphate" evidence="6">
    <location>
        <position position="58"/>
    </location>
</feature>
<dbReference type="RefSeq" id="WP_268187427.1">
    <property type="nucleotide sequence ID" value="NZ_CP113361.1"/>
</dbReference>
<dbReference type="GeneID" id="76834350"/>
<keyword evidence="10" id="KW-1185">Reference proteome</keyword>
<dbReference type="Gene3D" id="3.30.450.20">
    <property type="entry name" value="PAS domain"/>
    <property type="match status" value="1"/>
</dbReference>
<dbReference type="AlphaFoldDB" id="A0A9X9S580"/>
<evidence type="ECO:0000256" key="4">
    <source>
        <dbReference type="ARBA" id="ARBA00023125"/>
    </source>
</evidence>
<evidence type="ECO:0000256" key="3">
    <source>
        <dbReference type="ARBA" id="ARBA00023015"/>
    </source>
</evidence>
<gene>
    <name evidence="9" type="ORF">OU421_04570</name>
</gene>
<dbReference type="SUPFAM" id="SSF55785">
    <property type="entry name" value="PYP-like sensor domain (PAS domain)"/>
    <property type="match status" value="2"/>
</dbReference>
<dbReference type="PANTHER" id="PTHR48111">
    <property type="entry name" value="REGULATOR OF RPOS"/>
    <property type="match status" value="1"/>
</dbReference>
<dbReference type="GO" id="GO:0000976">
    <property type="term" value="F:transcription cis-regulatory region binding"/>
    <property type="evidence" value="ECO:0007669"/>
    <property type="project" value="TreeGrafter"/>
</dbReference>
<protein>
    <submittedName>
        <fullName evidence="9">Response regulator</fullName>
    </submittedName>
</protein>
<feature type="domain" description="Response regulatory" evidence="7">
    <location>
        <begin position="8"/>
        <end position="123"/>
    </location>
</feature>
<evidence type="ECO:0000256" key="6">
    <source>
        <dbReference type="PROSITE-ProRule" id="PRU00169"/>
    </source>
</evidence>
<keyword evidence="4" id="KW-0238">DNA-binding</keyword>
<proteinExistence type="predicted"/>